<name>A0ABV8FCL1_9ACTN</name>
<dbReference type="RefSeq" id="WP_386196688.1">
    <property type="nucleotide sequence ID" value="NZ_JBHSBC010000056.1"/>
</dbReference>
<reference evidence="2" key="1">
    <citation type="journal article" date="2019" name="Int. J. Syst. Evol. Microbiol.">
        <title>The Global Catalogue of Microorganisms (GCM) 10K type strain sequencing project: providing services to taxonomists for standard genome sequencing and annotation.</title>
        <authorList>
            <consortium name="The Broad Institute Genomics Platform"/>
            <consortium name="The Broad Institute Genome Sequencing Center for Infectious Disease"/>
            <person name="Wu L."/>
            <person name="Ma J."/>
        </authorList>
    </citation>
    <scope>NUCLEOTIDE SEQUENCE [LARGE SCALE GENOMIC DNA]</scope>
    <source>
        <strain evidence="2">TBRC 7912</strain>
    </source>
</reference>
<dbReference type="Pfam" id="PF25310">
    <property type="entry name" value="VG15"/>
    <property type="match status" value="1"/>
</dbReference>
<organism evidence="1 2">
    <name type="scientific">Streptosporangium jomthongense</name>
    <dbReference type="NCBI Taxonomy" id="1193683"/>
    <lineage>
        <taxon>Bacteria</taxon>
        <taxon>Bacillati</taxon>
        <taxon>Actinomycetota</taxon>
        <taxon>Actinomycetes</taxon>
        <taxon>Streptosporangiales</taxon>
        <taxon>Streptosporangiaceae</taxon>
        <taxon>Streptosporangium</taxon>
    </lineage>
</organism>
<keyword evidence="2" id="KW-1185">Reference proteome</keyword>
<evidence type="ECO:0008006" key="3">
    <source>
        <dbReference type="Google" id="ProtNLM"/>
    </source>
</evidence>
<dbReference type="Proteomes" id="UP001595698">
    <property type="component" value="Unassembled WGS sequence"/>
</dbReference>
<evidence type="ECO:0000313" key="1">
    <source>
        <dbReference type="EMBL" id="MFC3986444.1"/>
    </source>
</evidence>
<accession>A0ABV8FCL1</accession>
<sequence>MTQQERAAEYQDAQRALSAQLVEEMDPLWSLVRLGAFATTVPAWIDAVIDLLRRFAGMSGALAADHYADERDAAGVRGIFQPALAEIPDGKAEASLRWAIQDLWIPEADDPPPIEDRLVAAREKAAGVAQKIVADVGRDTIVQAAGEDPEVLGWGRTTGPDACHFCALMASRGPVYHSEETAGGTADAQFEGSGKYKFHDHCDCTVYPIFQGQRWEPPAYVDEWDRLYTVSTGAERGTRAKLRAWRRAFEGRED</sequence>
<proteinExistence type="predicted"/>
<comment type="caution">
    <text evidence="1">The sequence shown here is derived from an EMBL/GenBank/DDBJ whole genome shotgun (WGS) entry which is preliminary data.</text>
</comment>
<evidence type="ECO:0000313" key="2">
    <source>
        <dbReference type="Proteomes" id="UP001595698"/>
    </source>
</evidence>
<dbReference type="InterPro" id="IPR057369">
    <property type="entry name" value="VG15"/>
</dbReference>
<gene>
    <name evidence="1" type="ORF">ACFOYY_40375</name>
</gene>
<protein>
    <recommendedName>
        <fullName evidence="3">Capsid maturation protease</fullName>
    </recommendedName>
</protein>
<dbReference type="EMBL" id="JBHSBC010000056">
    <property type="protein sequence ID" value="MFC3986444.1"/>
    <property type="molecule type" value="Genomic_DNA"/>
</dbReference>